<dbReference type="PANTHER" id="PTHR28583">
    <property type="entry name" value="ACID AMIDASE"/>
    <property type="match status" value="1"/>
</dbReference>
<dbReference type="EMBL" id="CAUJNA010003527">
    <property type="protein sequence ID" value="CAJ1404148.1"/>
    <property type="molecule type" value="Genomic_DNA"/>
</dbReference>
<dbReference type="Pfam" id="PF01529">
    <property type="entry name" value="DHHC"/>
    <property type="match status" value="1"/>
</dbReference>
<name>A0AA36JDD0_9DINO</name>
<dbReference type="PROSITE" id="PS50216">
    <property type="entry name" value="DHHC"/>
    <property type="match status" value="1"/>
</dbReference>
<evidence type="ECO:0000259" key="6">
    <source>
        <dbReference type="Pfam" id="PF01529"/>
    </source>
</evidence>
<dbReference type="InterPro" id="IPR001594">
    <property type="entry name" value="Palmitoyltrfase_DHHC"/>
</dbReference>
<evidence type="ECO:0000313" key="9">
    <source>
        <dbReference type="Proteomes" id="UP001178507"/>
    </source>
</evidence>
<comment type="caution">
    <text evidence="5">Lacks conserved residue(s) required for the propagation of feature annotation.</text>
</comment>
<comment type="subcellular location">
    <subcellularLocation>
        <location evidence="1">Membrane</location>
        <topology evidence="1">Multi-pass membrane protein</topology>
    </subcellularLocation>
</comment>
<dbReference type="InterPro" id="IPR029130">
    <property type="entry name" value="Acid_ceramidase_N"/>
</dbReference>
<protein>
    <recommendedName>
        <fullName evidence="5">Palmitoyltransferase</fullName>
        <ecNumber evidence="5">2.3.1.225</ecNumber>
    </recommendedName>
</protein>
<dbReference type="GO" id="GO:0016810">
    <property type="term" value="F:hydrolase activity, acting on carbon-nitrogen (but not peptide) bonds"/>
    <property type="evidence" value="ECO:0007669"/>
    <property type="project" value="TreeGrafter"/>
</dbReference>
<evidence type="ECO:0000256" key="1">
    <source>
        <dbReference type="ARBA" id="ARBA00004141"/>
    </source>
</evidence>
<keyword evidence="3 5" id="KW-1133">Transmembrane helix</keyword>
<dbReference type="Pfam" id="PF15508">
    <property type="entry name" value="NAAA-beta"/>
    <property type="match status" value="1"/>
</dbReference>
<keyword evidence="9" id="KW-1185">Reference proteome</keyword>
<proteinExistence type="inferred from homology"/>
<evidence type="ECO:0000259" key="7">
    <source>
        <dbReference type="Pfam" id="PF15508"/>
    </source>
</evidence>
<dbReference type="EC" id="2.3.1.225" evidence="5"/>
<gene>
    <name evidence="8" type="ORF">EVOR1521_LOCUS26663</name>
</gene>
<feature type="transmembrane region" description="Helical" evidence="5">
    <location>
        <begin position="263"/>
        <end position="287"/>
    </location>
</feature>
<evidence type="ECO:0000256" key="4">
    <source>
        <dbReference type="ARBA" id="ARBA00023136"/>
    </source>
</evidence>
<feature type="domain" description="Palmitoyltransferase DHHC" evidence="6">
    <location>
        <begin position="220"/>
        <end position="338"/>
    </location>
</feature>
<feature type="transmembrane region" description="Helical" evidence="5">
    <location>
        <begin position="68"/>
        <end position="87"/>
    </location>
</feature>
<dbReference type="PANTHER" id="PTHR28583:SF4">
    <property type="entry name" value="N-ACYLETHANOLAMINE-HYDROLYZING ACID AMIDASE"/>
    <property type="match status" value="1"/>
</dbReference>
<feature type="domain" description="Acid ceramidase N-terminal" evidence="7">
    <location>
        <begin position="346"/>
        <end position="383"/>
    </location>
</feature>
<dbReference type="GO" id="GO:0016020">
    <property type="term" value="C:membrane"/>
    <property type="evidence" value="ECO:0007669"/>
    <property type="project" value="UniProtKB-SubCell"/>
</dbReference>
<keyword evidence="2 5" id="KW-0812">Transmembrane</keyword>
<comment type="catalytic activity">
    <reaction evidence="5">
        <text>L-cysteinyl-[protein] + hexadecanoyl-CoA = S-hexadecanoyl-L-cysteinyl-[protein] + CoA</text>
        <dbReference type="Rhea" id="RHEA:36683"/>
        <dbReference type="Rhea" id="RHEA-COMP:10131"/>
        <dbReference type="Rhea" id="RHEA-COMP:11032"/>
        <dbReference type="ChEBI" id="CHEBI:29950"/>
        <dbReference type="ChEBI" id="CHEBI:57287"/>
        <dbReference type="ChEBI" id="CHEBI:57379"/>
        <dbReference type="ChEBI" id="CHEBI:74151"/>
        <dbReference type="EC" id="2.3.1.225"/>
    </reaction>
</comment>
<accession>A0AA36JDD0</accession>
<sequence length="720" mass="81350">MELEWKPLALLLLFWALEGGNVWLCLRWPDFAYGALALYVGTCLLCIFASFGLGVPTIPRSRKPWMQALWYLALAGALPAALAFALLDYRDGEMEEPVADFFENVALCLTAMTLLLLWVGAADFVGTLGLQPLAEAGAKSWAPPAFLLASILWIVVVYNLTHVIGSVEASVAQDLPSPYGLGVYVAAVALWLASFARVLITRPGQPKDFQDSLQHRGGGMCLYCQAQKPQRCRHCTKCGACVLRMDHHCPWLRQCIGYGNYKYFVMFIFYSAVALGFKAVTMMIFILKAFQTEITFCTRLWLVSCEALVLALGVTMIAFASFHLLLVAKGMTTIEFLTRRRQEWDVPRFDINLDLPPELRYKEVSEHYAEEILAFRGTLNNKFTNEEQAQWLQVGAAHGEEFLGELRGVAQAVNMTNDMNLFVLFNMLYELESPTMCSGFLAADATGKVVHGRNMDYQFFFTMPDGSKKDWPDVTYEGIYWKGGQRIFTTINWPLWMGAHTAMRYDGWTFEQNTRLLKNEHHLNLQSAQNGGRKFGWVARKALETIPDFRTALRLFNGTKFMAPQYFIMAGAGDHEGAIISMDRNGAQIDADTPPVRSLSREGNWFLLQTNDDANKKALDIRRPQVMERLSQRSPEEVSVNFAWDVVHKFPLYNKFTAFTWVGVPSTNYSQVVVRGQDPVLEEANSVLLMDSPDEVQLAQRFRRKGSLRYRGRRGLKLAS</sequence>
<feature type="transmembrane region" description="Helical" evidence="5">
    <location>
        <begin position="141"/>
        <end position="161"/>
    </location>
</feature>
<dbReference type="Proteomes" id="UP001178507">
    <property type="component" value="Unassembled WGS sequence"/>
</dbReference>
<keyword evidence="5" id="KW-0808">Transferase</keyword>
<comment type="domain">
    <text evidence="5">The DHHC domain is required for palmitoyltransferase activity.</text>
</comment>
<dbReference type="GO" id="GO:0019706">
    <property type="term" value="F:protein-cysteine S-palmitoyltransferase activity"/>
    <property type="evidence" value="ECO:0007669"/>
    <property type="project" value="UniProtKB-EC"/>
</dbReference>
<evidence type="ECO:0000256" key="3">
    <source>
        <dbReference type="ARBA" id="ARBA00022989"/>
    </source>
</evidence>
<keyword evidence="4 5" id="KW-0472">Membrane</keyword>
<organism evidence="8 9">
    <name type="scientific">Effrenium voratum</name>
    <dbReference type="NCBI Taxonomy" id="2562239"/>
    <lineage>
        <taxon>Eukaryota</taxon>
        <taxon>Sar</taxon>
        <taxon>Alveolata</taxon>
        <taxon>Dinophyceae</taxon>
        <taxon>Suessiales</taxon>
        <taxon>Symbiodiniaceae</taxon>
        <taxon>Effrenium</taxon>
    </lineage>
</organism>
<feature type="transmembrane region" description="Helical" evidence="5">
    <location>
        <begin position="307"/>
        <end position="331"/>
    </location>
</feature>
<comment type="caution">
    <text evidence="8">The sequence shown here is derived from an EMBL/GenBank/DDBJ whole genome shotgun (WGS) entry which is preliminary data.</text>
</comment>
<feature type="transmembrane region" description="Helical" evidence="5">
    <location>
        <begin position="181"/>
        <end position="200"/>
    </location>
</feature>
<comment type="similarity">
    <text evidence="5">Belongs to the DHHC palmitoyltransferase family.</text>
</comment>
<evidence type="ECO:0000256" key="5">
    <source>
        <dbReference type="RuleBase" id="RU079119"/>
    </source>
</evidence>
<feature type="transmembrane region" description="Helical" evidence="5">
    <location>
        <begin position="107"/>
        <end position="129"/>
    </location>
</feature>
<dbReference type="AlphaFoldDB" id="A0AA36JDD0"/>
<reference evidence="8" key="1">
    <citation type="submission" date="2023-08" db="EMBL/GenBank/DDBJ databases">
        <authorList>
            <person name="Chen Y."/>
            <person name="Shah S."/>
            <person name="Dougan E. K."/>
            <person name="Thang M."/>
            <person name="Chan C."/>
        </authorList>
    </citation>
    <scope>NUCLEOTIDE SEQUENCE</scope>
</reference>
<keyword evidence="5" id="KW-0012">Acyltransferase</keyword>
<feature type="transmembrane region" description="Helical" evidence="5">
    <location>
        <begin position="37"/>
        <end position="56"/>
    </location>
</feature>
<evidence type="ECO:0000256" key="2">
    <source>
        <dbReference type="ARBA" id="ARBA00022692"/>
    </source>
</evidence>
<evidence type="ECO:0000313" key="8">
    <source>
        <dbReference type="EMBL" id="CAJ1404148.1"/>
    </source>
</evidence>